<protein>
    <submittedName>
        <fullName evidence="2">Uncharacterized protein</fullName>
    </submittedName>
</protein>
<name>A0A4Z2H3E0_9TELE</name>
<proteinExistence type="predicted"/>
<organism evidence="2 3">
    <name type="scientific">Liparis tanakae</name>
    <name type="common">Tanaka's snailfish</name>
    <dbReference type="NCBI Taxonomy" id="230148"/>
    <lineage>
        <taxon>Eukaryota</taxon>
        <taxon>Metazoa</taxon>
        <taxon>Chordata</taxon>
        <taxon>Craniata</taxon>
        <taxon>Vertebrata</taxon>
        <taxon>Euteleostomi</taxon>
        <taxon>Actinopterygii</taxon>
        <taxon>Neopterygii</taxon>
        <taxon>Teleostei</taxon>
        <taxon>Neoteleostei</taxon>
        <taxon>Acanthomorphata</taxon>
        <taxon>Eupercaria</taxon>
        <taxon>Perciformes</taxon>
        <taxon>Cottioidei</taxon>
        <taxon>Cottales</taxon>
        <taxon>Liparidae</taxon>
        <taxon>Liparis</taxon>
    </lineage>
</organism>
<comment type="caution">
    <text evidence="2">The sequence shown here is derived from an EMBL/GenBank/DDBJ whole genome shotgun (WGS) entry which is preliminary data.</text>
</comment>
<dbReference type="EMBL" id="SRLO01000337">
    <property type="protein sequence ID" value="TNN60269.1"/>
    <property type="molecule type" value="Genomic_DNA"/>
</dbReference>
<reference evidence="2 3" key="1">
    <citation type="submission" date="2019-03" db="EMBL/GenBank/DDBJ databases">
        <title>First draft genome of Liparis tanakae, snailfish: a comprehensive survey of snailfish specific genes.</title>
        <authorList>
            <person name="Kim W."/>
            <person name="Song I."/>
            <person name="Jeong J.-H."/>
            <person name="Kim D."/>
            <person name="Kim S."/>
            <person name="Ryu S."/>
            <person name="Song J.Y."/>
            <person name="Lee S.K."/>
        </authorList>
    </citation>
    <scope>NUCLEOTIDE SEQUENCE [LARGE SCALE GENOMIC DNA]</scope>
    <source>
        <tissue evidence="2">Muscle</tissue>
    </source>
</reference>
<feature type="compositionally biased region" description="Polar residues" evidence="1">
    <location>
        <begin position="94"/>
        <end position="109"/>
    </location>
</feature>
<sequence length="167" mass="17639">MWSGAPDQSDRCFGVTVGFVRIPVPQQSMVGAGQHLGLGLVGGHLLVDGGLQRGHAADADPLPQVVVAALGACRAMVDGLPAEPAAARGRAGGSTTQQDGWASSPNPLSHPQLPPLKHRHGYDRLSLNFESVGVRRVEQVPTHQRQAGRDGKTVHLNTRRPMMTRAA</sequence>
<keyword evidence="3" id="KW-1185">Reference proteome</keyword>
<evidence type="ECO:0000256" key="1">
    <source>
        <dbReference type="SAM" id="MobiDB-lite"/>
    </source>
</evidence>
<evidence type="ECO:0000313" key="3">
    <source>
        <dbReference type="Proteomes" id="UP000314294"/>
    </source>
</evidence>
<gene>
    <name evidence="2" type="ORF">EYF80_029522</name>
</gene>
<evidence type="ECO:0000313" key="2">
    <source>
        <dbReference type="EMBL" id="TNN60269.1"/>
    </source>
</evidence>
<dbReference type="AlphaFoldDB" id="A0A4Z2H3E0"/>
<accession>A0A4Z2H3E0</accession>
<feature type="region of interest" description="Disordered" evidence="1">
    <location>
        <begin position="84"/>
        <end position="119"/>
    </location>
</feature>
<dbReference type="Proteomes" id="UP000314294">
    <property type="component" value="Unassembled WGS sequence"/>
</dbReference>